<dbReference type="AlphaFoldDB" id="A0A9X2ABJ5"/>
<organism evidence="1 2">
    <name type="scientific">Christiangramia lutea</name>
    <dbReference type="NCBI Taxonomy" id="1607951"/>
    <lineage>
        <taxon>Bacteria</taxon>
        <taxon>Pseudomonadati</taxon>
        <taxon>Bacteroidota</taxon>
        <taxon>Flavobacteriia</taxon>
        <taxon>Flavobacteriales</taxon>
        <taxon>Flavobacteriaceae</taxon>
        <taxon>Christiangramia</taxon>
    </lineage>
</organism>
<gene>
    <name evidence="1" type="ORF">ML462_09565</name>
</gene>
<name>A0A9X2ABJ5_9FLAO</name>
<dbReference type="Proteomes" id="UP001139226">
    <property type="component" value="Unassembled WGS sequence"/>
</dbReference>
<dbReference type="EMBL" id="JAKVTV010000003">
    <property type="protein sequence ID" value="MCH4823422.1"/>
    <property type="molecule type" value="Genomic_DNA"/>
</dbReference>
<evidence type="ECO:0000313" key="2">
    <source>
        <dbReference type="Proteomes" id="UP001139226"/>
    </source>
</evidence>
<dbReference type="InterPro" id="IPR032331">
    <property type="entry name" value="DUF4856"/>
</dbReference>
<sequence>MKKLLFSAVIGGLTLVSCTSDDDALTPGGENEIEIPANYTFERDNNSTVSYSGQTTRLQMTDEILSNFNDFDNATEEMLSNMFANENSPFESASLNESSKSVKSKVAASNLYFSTNNVESSEIRADFENWIDVQMNVVAASRNELAEPGVAGQIADGDAVRYVDSKGFEMNQAFGKSLIGGLVVDQMLNNYLASAVLDAGDNQTNNDQKIVEDGKFYTTMEHKWDEAYGYLYGAPSIPSEDPNSALGDNNDNLLFKYMGRVEGDEDFAGIAEETFEAFKTGRAAIVAGDYELRDEQVAIIRENISEIIAIRAIYYMQAGKNAIAANNYGAAFHDLSEGFGFIYSLRFTNKPGTNMPYLSKDKIDMFKEQLLEGNGFWDVTPDTLDSISEEIASAFDFTVAEAAE</sequence>
<evidence type="ECO:0000313" key="1">
    <source>
        <dbReference type="EMBL" id="MCH4823422.1"/>
    </source>
</evidence>
<proteinExistence type="predicted"/>
<keyword evidence="2" id="KW-1185">Reference proteome</keyword>
<reference evidence="1" key="1">
    <citation type="submission" date="2022-03" db="EMBL/GenBank/DDBJ databases">
        <title>Gramella crocea sp. nov., isolated from activated sludge of a seafood processing plant.</title>
        <authorList>
            <person name="Zhang X."/>
        </authorList>
    </citation>
    <scope>NUCLEOTIDE SEQUENCE</scope>
    <source>
        <strain evidence="1">YJ019</strain>
    </source>
</reference>
<accession>A0A9X2ABJ5</accession>
<dbReference type="RefSeq" id="WP_240713599.1">
    <property type="nucleotide sequence ID" value="NZ_JAKVTV010000003.1"/>
</dbReference>
<protein>
    <submittedName>
        <fullName evidence="1">DUF4856 domain-containing protein</fullName>
    </submittedName>
</protein>
<comment type="caution">
    <text evidence="1">The sequence shown here is derived from an EMBL/GenBank/DDBJ whole genome shotgun (WGS) entry which is preliminary data.</text>
</comment>
<dbReference type="PROSITE" id="PS51257">
    <property type="entry name" value="PROKAR_LIPOPROTEIN"/>
    <property type="match status" value="1"/>
</dbReference>
<dbReference type="Pfam" id="PF16148">
    <property type="entry name" value="DUF4856"/>
    <property type="match status" value="1"/>
</dbReference>